<dbReference type="EMBL" id="OX597820">
    <property type="protein sequence ID" value="CAI9726352.1"/>
    <property type="molecule type" value="Genomic_DNA"/>
</dbReference>
<name>A0AA36F6L0_OCTVU</name>
<dbReference type="AlphaFoldDB" id="A0AA36F6L0"/>
<sequence length="76" mass="8983">MRRISGIETTDKRYSSSKSKCLAVRRMRIMKIVPTNFHILVEKSRERIVDRIHDELFNGIVNQCGYFGFSMYHKTS</sequence>
<accession>A0AA36F6L0</accession>
<dbReference type="Proteomes" id="UP001162480">
    <property type="component" value="Chromosome 7"/>
</dbReference>
<keyword evidence="2" id="KW-1185">Reference proteome</keyword>
<reference evidence="1" key="1">
    <citation type="submission" date="2023-08" db="EMBL/GenBank/DDBJ databases">
        <authorList>
            <person name="Alioto T."/>
            <person name="Alioto T."/>
            <person name="Gomez Garrido J."/>
        </authorList>
    </citation>
    <scope>NUCLEOTIDE SEQUENCE</scope>
</reference>
<gene>
    <name evidence="1" type="ORF">OCTVUL_1B026386</name>
</gene>
<protein>
    <submittedName>
        <fullName evidence="1">Uncharacterized protein</fullName>
    </submittedName>
</protein>
<organism evidence="1 2">
    <name type="scientific">Octopus vulgaris</name>
    <name type="common">Common octopus</name>
    <dbReference type="NCBI Taxonomy" id="6645"/>
    <lineage>
        <taxon>Eukaryota</taxon>
        <taxon>Metazoa</taxon>
        <taxon>Spiralia</taxon>
        <taxon>Lophotrochozoa</taxon>
        <taxon>Mollusca</taxon>
        <taxon>Cephalopoda</taxon>
        <taxon>Coleoidea</taxon>
        <taxon>Octopodiformes</taxon>
        <taxon>Octopoda</taxon>
        <taxon>Incirrata</taxon>
        <taxon>Octopodidae</taxon>
        <taxon>Octopus</taxon>
    </lineage>
</organism>
<proteinExistence type="predicted"/>
<evidence type="ECO:0000313" key="1">
    <source>
        <dbReference type="EMBL" id="CAI9726352.1"/>
    </source>
</evidence>
<evidence type="ECO:0000313" key="2">
    <source>
        <dbReference type="Proteomes" id="UP001162480"/>
    </source>
</evidence>